<dbReference type="PANTHER" id="PTHR33067:SF39">
    <property type="entry name" value="TRANSCRIPTION FACTOR INTERACTOR AND REGULATOR CCHC(ZN) FAMILY"/>
    <property type="match status" value="1"/>
</dbReference>
<evidence type="ECO:0000256" key="1">
    <source>
        <dbReference type="SAM" id="MobiDB-lite"/>
    </source>
</evidence>
<feature type="region of interest" description="Disordered" evidence="1">
    <location>
        <begin position="34"/>
        <end position="78"/>
    </location>
</feature>
<dbReference type="PANTHER" id="PTHR33067">
    <property type="entry name" value="RNA-DIRECTED DNA POLYMERASE-RELATED"/>
    <property type="match status" value="1"/>
</dbReference>
<name>A0ABM3BWA1_GOSHI</name>
<reference evidence="2" key="1">
    <citation type="journal article" date="2020" name="Nat. Genet.">
        <title>Genomic diversifications of five Gossypium allopolyploid species and their impact on cotton improvement.</title>
        <authorList>
            <person name="Chen Z.J."/>
            <person name="Sreedasyam A."/>
            <person name="Ando A."/>
            <person name="Song Q."/>
            <person name="De Santiago L.M."/>
            <person name="Hulse-Kemp A.M."/>
            <person name="Ding M."/>
            <person name="Ye W."/>
            <person name="Kirkbride R.C."/>
            <person name="Jenkins J."/>
            <person name="Plott C."/>
            <person name="Lovell J."/>
            <person name="Lin Y.M."/>
            <person name="Vaughn R."/>
            <person name="Liu B."/>
            <person name="Simpson S."/>
            <person name="Scheffler B.E."/>
            <person name="Wen L."/>
            <person name="Saski C.A."/>
            <person name="Grover C.E."/>
            <person name="Hu G."/>
            <person name="Conover J.L."/>
            <person name="Carlson J.W."/>
            <person name="Shu S."/>
            <person name="Boston L.B."/>
            <person name="Williams M."/>
            <person name="Peterson D.G."/>
            <person name="McGee K."/>
            <person name="Jones D.C."/>
            <person name="Wendel J.F."/>
            <person name="Stelly D.M."/>
            <person name="Grimwood J."/>
            <person name="Schmutz J."/>
        </authorList>
    </citation>
    <scope>NUCLEOTIDE SEQUENCE [LARGE SCALE GENOMIC DNA]</scope>
    <source>
        <strain evidence="2">cv. TM-1</strain>
    </source>
</reference>
<dbReference type="Proteomes" id="UP000818029">
    <property type="component" value="Chromosome A06"/>
</dbReference>
<evidence type="ECO:0000313" key="2">
    <source>
        <dbReference type="Proteomes" id="UP000818029"/>
    </source>
</evidence>
<gene>
    <name evidence="3" type="primary">LOC107894511</name>
</gene>
<dbReference type="InterPro" id="IPR021109">
    <property type="entry name" value="Peptidase_aspartic_dom_sf"/>
</dbReference>
<dbReference type="RefSeq" id="XP_040971323.1">
    <property type="nucleotide sequence ID" value="XM_041115389.1"/>
</dbReference>
<evidence type="ECO:0008006" key="4">
    <source>
        <dbReference type="Google" id="ProtNLM"/>
    </source>
</evidence>
<protein>
    <recommendedName>
        <fullName evidence="4">Reverse transcriptase domain-containing protein</fullName>
    </recommendedName>
</protein>
<evidence type="ECO:0000313" key="3">
    <source>
        <dbReference type="RefSeq" id="XP_040971323.1"/>
    </source>
</evidence>
<dbReference type="Gene3D" id="2.40.70.10">
    <property type="entry name" value="Acid Proteases"/>
    <property type="match status" value="1"/>
</dbReference>
<organism evidence="2 3">
    <name type="scientific">Gossypium hirsutum</name>
    <name type="common">Upland cotton</name>
    <name type="synonym">Gossypium mexicanum</name>
    <dbReference type="NCBI Taxonomy" id="3635"/>
    <lineage>
        <taxon>Eukaryota</taxon>
        <taxon>Viridiplantae</taxon>
        <taxon>Streptophyta</taxon>
        <taxon>Embryophyta</taxon>
        <taxon>Tracheophyta</taxon>
        <taxon>Spermatophyta</taxon>
        <taxon>Magnoliopsida</taxon>
        <taxon>eudicotyledons</taxon>
        <taxon>Gunneridae</taxon>
        <taxon>Pentapetalae</taxon>
        <taxon>rosids</taxon>
        <taxon>malvids</taxon>
        <taxon>Malvales</taxon>
        <taxon>Malvaceae</taxon>
        <taxon>Malvoideae</taxon>
        <taxon>Gossypium</taxon>
    </lineage>
</organism>
<dbReference type="GeneID" id="107894511"/>
<proteinExistence type="predicted"/>
<sequence>MAKNDATLRNLDNQVGQLATELKNHPQKPNIIEAKKEHAEAQDLEEVQPSVKVSIPLEPKLARPEKVTSEPANSDQPTTPLAAELLQKTNQPVPTPVYKPPPPYPQRLQKKKQEIQFKKFLDDPGCFTIPCNIGAAYCGKALCDLGASINLMPMSIFKKLGIDFEANKEVPIILGRPFLATGRTLIDVQKGELTMRVQDDQVTFNVFKSMRFPDAIDDCSAVSDLEDFIVEKKLNSVEDPLERILTSDPPIELTTEQ</sequence>
<reference evidence="3" key="2">
    <citation type="submission" date="2025-08" db="UniProtKB">
        <authorList>
            <consortium name="RefSeq"/>
        </authorList>
    </citation>
    <scope>IDENTIFICATION</scope>
</reference>
<accession>A0ABM3BWA1</accession>
<keyword evidence="2" id="KW-1185">Reference proteome</keyword>